<evidence type="ECO:0000313" key="2">
    <source>
        <dbReference type="EMBL" id="CAG7596163.1"/>
    </source>
</evidence>
<feature type="transmembrane region" description="Helical" evidence="1">
    <location>
        <begin position="69"/>
        <end position="90"/>
    </location>
</feature>
<protein>
    <recommendedName>
        <fullName evidence="4">Signal peptidase I</fullName>
    </recommendedName>
</protein>
<keyword evidence="1" id="KW-1133">Transmembrane helix</keyword>
<keyword evidence="3" id="KW-1185">Reference proteome</keyword>
<accession>A0A916JR48</accession>
<evidence type="ECO:0000256" key="1">
    <source>
        <dbReference type="SAM" id="Phobius"/>
    </source>
</evidence>
<feature type="transmembrane region" description="Helical" evidence="1">
    <location>
        <begin position="41"/>
        <end position="62"/>
    </location>
</feature>
<dbReference type="AlphaFoldDB" id="A0A916JR48"/>
<name>A0A916JR48_9MICO</name>
<feature type="transmembrane region" description="Helical" evidence="1">
    <location>
        <begin position="12"/>
        <end position="35"/>
    </location>
</feature>
<organism evidence="2 3">
    <name type="scientific">Leucobacter soli</name>
    <dbReference type="NCBI Taxonomy" id="2812850"/>
    <lineage>
        <taxon>Bacteria</taxon>
        <taxon>Bacillati</taxon>
        <taxon>Actinomycetota</taxon>
        <taxon>Actinomycetes</taxon>
        <taxon>Micrococcales</taxon>
        <taxon>Microbacteriaceae</taxon>
        <taxon>Leucobacter</taxon>
    </lineage>
</organism>
<dbReference type="RefSeq" id="WP_218113697.1">
    <property type="nucleotide sequence ID" value="NZ_CAJVAP010000001.1"/>
</dbReference>
<gene>
    <name evidence="2" type="ORF">LEUCIP111803_00074</name>
</gene>
<sequence length="127" mass="13996">MNNTEQLDDAVAAIFSGTYGVIAIVFYVLWAVAAWKVFSKAGYPGILALIPIVNAIVVVRIAGYSGWLVLLYLIPIVNLVFAILVALRLGENFGKGAFFSIFWLWLFQFVGLFVLGFGSARYAPRRS</sequence>
<dbReference type="InterPro" id="IPR043739">
    <property type="entry name" value="DUF5684"/>
</dbReference>
<comment type="caution">
    <text evidence="2">The sequence shown here is derived from an EMBL/GenBank/DDBJ whole genome shotgun (WGS) entry which is preliminary data.</text>
</comment>
<reference evidence="2" key="1">
    <citation type="submission" date="2021-06" db="EMBL/GenBank/DDBJ databases">
        <authorList>
            <person name="Criscuolo A."/>
        </authorList>
    </citation>
    <scope>NUCLEOTIDE SEQUENCE</scope>
    <source>
        <strain evidence="2">CIP111803</strain>
    </source>
</reference>
<feature type="transmembrane region" description="Helical" evidence="1">
    <location>
        <begin position="96"/>
        <end position="117"/>
    </location>
</feature>
<keyword evidence="1" id="KW-0472">Membrane</keyword>
<dbReference type="Pfam" id="PF18936">
    <property type="entry name" value="DUF5684"/>
    <property type="match status" value="1"/>
</dbReference>
<evidence type="ECO:0000313" key="3">
    <source>
        <dbReference type="Proteomes" id="UP000693892"/>
    </source>
</evidence>
<evidence type="ECO:0008006" key="4">
    <source>
        <dbReference type="Google" id="ProtNLM"/>
    </source>
</evidence>
<dbReference type="EMBL" id="CAJVAP010000001">
    <property type="protein sequence ID" value="CAG7596163.1"/>
    <property type="molecule type" value="Genomic_DNA"/>
</dbReference>
<proteinExistence type="predicted"/>
<keyword evidence="1" id="KW-0812">Transmembrane</keyword>
<dbReference type="Proteomes" id="UP000693892">
    <property type="component" value="Unassembled WGS sequence"/>
</dbReference>